<evidence type="ECO:0008006" key="4">
    <source>
        <dbReference type="Google" id="ProtNLM"/>
    </source>
</evidence>
<gene>
    <name evidence="2" type="ORF">F929_03638</name>
</gene>
<feature type="chain" id="PRO_5004479733" description="CSLREA domain-containing protein" evidence="1">
    <location>
        <begin position="22"/>
        <end position="815"/>
    </location>
</feature>
<evidence type="ECO:0000256" key="1">
    <source>
        <dbReference type="SAM" id="SignalP"/>
    </source>
</evidence>
<dbReference type="SUPFAM" id="SSF51126">
    <property type="entry name" value="Pectin lyase-like"/>
    <property type="match status" value="1"/>
</dbReference>
<sequence length="815" mass="88455">MKNYQKAFGLIAVLATMPLMAQTTIKVTTFADEEGENTNACSLREAIVAAETRKSYGGCEVPFVDIGYTIQLEGGTYYLNKELTPKIALNIIGKDPSNWDLKGLLTNDYPALTALQTRINASGNSRIFNTAVYQQSLTLVNIILENGKAADVGGAIYAGADVTLQDSQILNSQAPKGGAIYLGGAKANLTIERSLVQGNGIKSTLGSILAMSCKFNTSYATRILNFNSSSFIKNGSENSLSTFELCGAIETTFVNNTIAKNNASFNNGNIIKFTADADPSNSISNILSADSTLILQNNTIVENSAHTTFLYDKLGNKDLNFNVLAFNTGSYACRYLLGAAAEQKDVGINLKFNALNLTGNTAKCDLPKEVIPTGNSNIDISQNNSSFSDLLEPLKEEVNEGTRFLPIYYPKNNNTPNDLVDVDPKNEGGCSLVDQRQLVRTSTPTYYQPDSPNSCDIGSVELTKLTAADSNVVQGANNSNVNISITELLKGYQTGADLAKSRLENPVYSSQVLALKNSLAYYENLITQTKANLKYRGIYITLKNSYSPDYLINNIISIVPSEDSNHIFKPFNSINYEVSTEVIGRGQTVELAKKDGNKDRLKCEWNSSLQQIILYRSDDEVSADYFDFCKYTVTLKENRNISSSGLIKASFANIAPVSGDGTITFKYLANEIIPLNLLKYANDEGDGPANTLIIKSNKSQFADLPIYLPSKISKDGIFKVVKADREGPCPGKDSKNTCYGGNIYIQANNVFNTFNDTITYYVYDADNVISSTPGTIKLVSTATTTDDTRGGGGGSLGILSLASLLGLAAYRRYRK</sequence>
<dbReference type="PATRIC" id="fig|1217689.3.peg.3577"/>
<evidence type="ECO:0000313" key="2">
    <source>
        <dbReference type="EMBL" id="EOQ71858.1"/>
    </source>
</evidence>
<dbReference type="EMBL" id="APQO01000007">
    <property type="protein sequence ID" value="EOQ71858.1"/>
    <property type="molecule type" value="Genomic_DNA"/>
</dbReference>
<organism evidence="2 3">
    <name type="scientific">Acinetobacter lactucae</name>
    <dbReference type="NCBI Taxonomy" id="1785128"/>
    <lineage>
        <taxon>Bacteria</taxon>
        <taxon>Pseudomonadati</taxon>
        <taxon>Pseudomonadota</taxon>
        <taxon>Gammaproteobacteria</taxon>
        <taxon>Moraxellales</taxon>
        <taxon>Moraxellaceae</taxon>
        <taxon>Acinetobacter</taxon>
        <taxon>Acinetobacter calcoaceticus/baumannii complex</taxon>
    </lineage>
</organism>
<reference evidence="2 3" key="1">
    <citation type="submission" date="2013-02" db="EMBL/GenBank/DDBJ databases">
        <title>The Genome Sequence of Acinetobacter pittii ANC 4052.</title>
        <authorList>
            <consortium name="The Broad Institute Genome Sequencing Platform"/>
            <consortium name="The Broad Institute Genome Sequencing Center for Infectious Disease"/>
            <person name="Cerqueira G."/>
            <person name="Feldgarden M."/>
            <person name="Courvalin P."/>
            <person name="Perichon B."/>
            <person name="Grillot-Courvalin C."/>
            <person name="Clermont D."/>
            <person name="Rocha E."/>
            <person name="Yoon E.-J."/>
            <person name="Nemec A."/>
            <person name="Walker B."/>
            <person name="Young S.K."/>
            <person name="Zeng Q."/>
            <person name="Gargeya S."/>
            <person name="Fitzgerald M."/>
            <person name="Haas B."/>
            <person name="Abouelleil A."/>
            <person name="Alvarado L."/>
            <person name="Arachchi H.M."/>
            <person name="Berlin A.M."/>
            <person name="Chapman S.B."/>
            <person name="Dewar J."/>
            <person name="Goldberg J."/>
            <person name="Griggs A."/>
            <person name="Gujja S."/>
            <person name="Hansen M."/>
            <person name="Howarth C."/>
            <person name="Imamovic A."/>
            <person name="Larimer J."/>
            <person name="McCowan C."/>
            <person name="Murphy C."/>
            <person name="Neiman D."/>
            <person name="Pearson M."/>
            <person name="Priest M."/>
            <person name="Roberts A."/>
            <person name="Saif S."/>
            <person name="Shea T."/>
            <person name="Sisk P."/>
            <person name="Sykes S."/>
            <person name="Wortman J."/>
            <person name="Nusbaum C."/>
            <person name="Birren B."/>
        </authorList>
    </citation>
    <scope>NUCLEOTIDE SEQUENCE [LARGE SCALE GENOMIC DNA]</scope>
    <source>
        <strain evidence="2 3">ANC 4052</strain>
    </source>
</reference>
<feature type="signal peptide" evidence="1">
    <location>
        <begin position="1"/>
        <end position="21"/>
    </location>
</feature>
<dbReference type="NCBIfam" id="TIGR04214">
    <property type="entry name" value="CSLREA_Nterm"/>
    <property type="match status" value="1"/>
</dbReference>
<dbReference type="InterPro" id="IPR011050">
    <property type="entry name" value="Pectin_lyase_fold/virulence"/>
</dbReference>
<dbReference type="RefSeq" id="WP_016146157.1">
    <property type="nucleotide sequence ID" value="NZ_KB976991.1"/>
</dbReference>
<dbReference type="OrthoDB" id="6711740at2"/>
<dbReference type="InterPro" id="IPR026457">
    <property type="entry name" value="CSLREA_Nterm"/>
</dbReference>
<dbReference type="Proteomes" id="UP000013986">
    <property type="component" value="Unassembled WGS sequence"/>
</dbReference>
<comment type="caution">
    <text evidence="2">The sequence shown here is derived from an EMBL/GenBank/DDBJ whole genome shotgun (WGS) entry which is preliminary data.</text>
</comment>
<dbReference type="HOGENOM" id="CLU_347389_0_0_6"/>
<evidence type="ECO:0000313" key="3">
    <source>
        <dbReference type="Proteomes" id="UP000013986"/>
    </source>
</evidence>
<proteinExistence type="predicted"/>
<protein>
    <recommendedName>
        <fullName evidence="4">CSLREA domain-containing protein</fullName>
    </recommendedName>
</protein>
<name>R8YR32_9GAMM</name>
<accession>R8YR32</accession>
<keyword evidence="1" id="KW-0732">Signal</keyword>
<dbReference type="AlphaFoldDB" id="R8YR32"/>